<feature type="compositionally biased region" description="Low complexity" evidence="1">
    <location>
        <begin position="219"/>
        <end position="231"/>
    </location>
</feature>
<reference evidence="3 4" key="1">
    <citation type="submission" date="2020-04" db="EMBL/GenBank/DDBJ databases">
        <title>MicrobeNet Type strains.</title>
        <authorList>
            <person name="Nicholson A.C."/>
        </authorList>
    </citation>
    <scope>NUCLEOTIDE SEQUENCE [LARGE SCALE GENOMIC DNA]</scope>
    <source>
        <strain evidence="3 4">DSM 22768</strain>
    </source>
</reference>
<feature type="region of interest" description="Disordered" evidence="1">
    <location>
        <begin position="134"/>
        <end position="155"/>
    </location>
</feature>
<proteinExistence type="predicted"/>
<feature type="region of interest" description="Disordered" evidence="1">
    <location>
        <begin position="204"/>
        <end position="242"/>
    </location>
</feature>
<dbReference type="Proteomes" id="UP000532121">
    <property type="component" value="Unassembled WGS sequence"/>
</dbReference>
<comment type="caution">
    <text evidence="3">The sequence shown here is derived from an EMBL/GenBank/DDBJ whole genome shotgun (WGS) entry which is preliminary data.</text>
</comment>
<evidence type="ECO:0000256" key="2">
    <source>
        <dbReference type="SAM" id="Phobius"/>
    </source>
</evidence>
<dbReference type="EMBL" id="JABASA010000003">
    <property type="protein sequence ID" value="NMD48547.1"/>
    <property type="molecule type" value="Genomic_DNA"/>
</dbReference>
<sequence length="336" mass="36584">MNKIGDILRDARIEKKLSFDDVVDKTGIGPHYILAMELDQLKLLPEGKTNEYLEKYAQVVGLDPVSIIHGYRNQELSDDLILPSSEDESASSSSADTIAADKDESKAKKEEKSVEAPQDLSIDLDVTQNISLTEETPQLEDPEEELEQTDTAAEKIPSRLSKYDYEEEPSRRFPWALILLVLLALAIVSYVGYIAYNQLHSDSDKTQLTTSSKKKKNTDQSSTSTTAQSQTNIETDFAEGGNNVTLSNTNGKVEITFTLTGTEDSWVSATNTDTGEAGTTLTAAEKTYTVTLAEGSTTSMLTVAVLNGVDISINGQKLDTSNLINAGLTNINVTVQ</sequence>
<dbReference type="InterPro" id="IPR010982">
    <property type="entry name" value="Lambda_DNA-bd_dom_sf"/>
</dbReference>
<keyword evidence="2" id="KW-0472">Membrane</keyword>
<dbReference type="SUPFAM" id="SSF47413">
    <property type="entry name" value="lambda repressor-like DNA-binding domains"/>
    <property type="match status" value="1"/>
</dbReference>
<organism evidence="3 4">
    <name type="scientific">Streptococcus ratti</name>
    <dbReference type="NCBI Taxonomy" id="1341"/>
    <lineage>
        <taxon>Bacteria</taxon>
        <taxon>Bacillati</taxon>
        <taxon>Bacillota</taxon>
        <taxon>Bacilli</taxon>
        <taxon>Lactobacillales</taxon>
        <taxon>Streptococcaceae</taxon>
        <taxon>Streptococcus</taxon>
    </lineage>
</organism>
<dbReference type="InterPro" id="IPR050400">
    <property type="entry name" value="Bact_Cytoskel_RodZ"/>
</dbReference>
<protein>
    <submittedName>
        <fullName evidence="3">Helix-turn-helix domain-containing protein</fullName>
    </submittedName>
</protein>
<keyword evidence="2" id="KW-0812">Transmembrane</keyword>
<dbReference type="Gene3D" id="1.10.260.40">
    <property type="entry name" value="lambda repressor-like DNA-binding domains"/>
    <property type="match status" value="1"/>
</dbReference>
<evidence type="ECO:0000313" key="4">
    <source>
        <dbReference type="Proteomes" id="UP000532121"/>
    </source>
</evidence>
<dbReference type="PANTHER" id="PTHR34475">
    <property type="match status" value="1"/>
</dbReference>
<name>A0A7X9LD41_STRRT</name>
<accession>A0A7X9LD41</accession>
<keyword evidence="2" id="KW-1133">Transmembrane helix</keyword>
<feature type="compositionally biased region" description="Acidic residues" evidence="1">
    <location>
        <begin position="137"/>
        <end position="148"/>
    </location>
</feature>
<evidence type="ECO:0000256" key="1">
    <source>
        <dbReference type="SAM" id="MobiDB-lite"/>
    </source>
</evidence>
<feature type="region of interest" description="Disordered" evidence="1">
    <location>
        <begin position="84"/>
        <end position="120"/>
    </location>
</feature>
<gene>
    <name evidence="3" type="ORF">HHO37_02395</name>
</gene>
<dbReference type="RefSeq" id="WP_193523047.1">
    <property type="nucleotide sequence ID" value="NZ_JABASA010000003.1"/>
</dbReference>
<dbReference type="PANTHER" id="PTHR34475:SF1">
    <property type="entry name" value="CYTOSKELETON PROTEIN RODZ"/>
    <property type="match status" value="1"/>
</dbReference>
<dbReference type="AlphaFoldDB" id="A0A7X9LD41"/>
<feature type="transmembrane region" description="Helical" evidence="2">
    <location>
        <begin position="175"/>
        <end position="196"/>
    </location>
</feature>
<feature type="compositionally biased region" description="Basic and acidic residues" evidence="1">
    <location>
        <begin position="99"/>
        <end position="114"/>
    </location>
</feature>
<dbReference type="Pfam" id="PF13413">
    <property type="entry name" value="HTH_25"/>
    <property type="match status" value="1"/>
</dbReference>
<evidence type="ECO:0000313" key="3">
    <source>
        <dbReference type="EMBL" id="NMD48547.1"/>
    </source>
</evidence>
<dbReference type="GO" id="GO:0003677">
    <property type="term" value="F:DNA binding"/>
    <property type="evidence" value="ECO:0007669"/>
    <property type="project" value="InterPro"/>
</dbReference>